<dbReference type="EMBL" id="JBHTCQ010000003">
    <property type="protein sequence ID" value="MFC7406545.1"/>
    <property type="molecule type" value="Genomic_DNA"/>
</dbReference>
<dbReference type="InterPro" id="IPR043129">
    <property type="entry name" value="ATPase_NBD"/>
</dbReference>
<evidence type="ECO:0000256" key="1">
    <source>
        <dbReference type="SAM" id="MobiDB-lite"/>
    </source>
</evidence>
<comment type="caution">
    <text evidence="3">The sequence shown here is derived from an EMBL/GenBank/DDBJ whole genome shotgun (WGS) entry which is preliminary data.</text>
</comment>
<dbReference type="SUPFAM" id="SSF53067">
    <property type="entry name" value="Actin-like ATPase domain"/>
    <property type="match status" value="2"/>
</dbReference>
<evidence type="ECO:0000259" key="2">
    <source>
        <dbReference type="Pfam" id="PF00814"/>
    </source>
</evidence>
<dbReference type="EC" id="2.3.1.234" evidence="3"/>
<evidence type="ECO:0000313" key="3">
    <source>
        <dbReference type="EMBL" id="MFC7406545.1"/>
    </source>
</evidence>
<dbReference type="GO" id="GO:0061711">
    <property type="term" value="F:tRNA N(6)-L-threonylcarbamoyladenine synthase activity"/>
    <property type="evidence" value="ECO:0007669"/>
    <property type="project" value="UniProtKB-EC"/>
</dbReference>
<dbReference type="Proteomes" id="UP001596455">
    <property type="component" value="Unassembled WGS sequence"/>
</dbReference>
<dbReference type="InterPro" id="IPR022496">
    <property type="entry name" value="T6A_TsaB"/>
</dbReference>
<dbReference type="InterPro" id="IPR000905">
    <property type="entry name" value="Gcp-like_dom"/>
</dbReference>
<dbReference type="Pfam" id="PF00814">
    <property type="entry name" value="TsaD"/>
    <property type="match status" value="1"/>
</dbReference>
<keyword evidence="4" id="KW-1185">Reference proteome</keyword>
<evidence type="ECO:0000313" key="4">
    <source>
        <dbReference type="Proteomes" id="UP001596455"/>
    </source>
</evidence>
<feature type="region of interest" description="Disordered" evidence="1">
    <location>
        <begin position="25"/>
        <end position="50"/>
    </location>
</feature>
<feature type="domain" description="Gcp-like" evidence="2">
    <location>
        <begin position="51"/>
        <end position="171"/>
    </location>
</feature>
<gene>
    <name evidence="3" type="primary">tsaB</name>
    <name evidence="3" type="ORF">ACFQQL_15605</name>
</gene>
<protein>
    <submittedName>
        <fullName evidence="3">tRNA (Adenosine(37)-N6)-threonylcarbamoyltransferase complex dimerization subunit type 1 TsaB</fullName>
        <ecNumber evidence="3">2.3.1.234</ecNumber>
    </submittedName>
</protein>
<reference evidence="4" key="1">
    <citation type="journal article" date="2019" name="Int. J. Syst. Evol. Microbiol.">
        <title>The Global Catalogue of Microorganisms (GCM) 10K type strain sequencing project: providing services to taxonomists for standard genome sequencing and annotation.</title>
        <authorList>
            <consortium name="The Broad Institute Genomics Platform"/>
            <consortium name="The Broad Institute Genome Sequencing Center for Infectious Disease"/>
            <person name="Wu L."/>
            <person name="Ma J."/>
        </authorList>
    </citation>
    <scope>NUCLEOTIDE SEQUENCE [LARGE SCALE GENOMIC DNA]</scope>
    <source>
        <strain evidence="4">JCM 1490</strain>
    </source>
</reference>
<sequence length="252" mass="26076">MLILAIDTSAGSAAALVETTAGGPFGTAPGGSDPALAPLTVHGRADSRDPRKHAELLAPLVAGLLEGRTAVDLVAVGTGPAPFTGLRAGIVTARAFAHGRRIPVHGVASLDVLARQALDARAASGDGEVPEVLTVTDARRREVYWARYRAAGTDDVERLAGPEVAPPAAVAEQHAQALVGGLLLAGSGTRLYPELLPGTPDLPETLDPAVLARVVLSRLARRDRGEDPELGLEPRYLRRPDVHVPGGAKRVS</sequence>
<dbReference type="Gene3D" id="3.30.420.40">
    <property type="match status" value="2"/>
</dbReference>
<feature type="region of interest" description="Disordered" evidence="1">
    <location>
        <begin position="226"/>
        <end position="252"/>
    </location>
</feature>
<organism evidence="3 4">
    <name type="scientific">Georgenia alba</name>
    <dbReference type="NCBI Taxonomy" id="2233858"/>
    <lineage>
        <taxon>Bacteria</taxon>
        <taxon>Bacillati</taxon>
        <taxon>Actinomycetota</taxon>
        <taxon>Actinomycetes</taxon>
        <taxon>Micrococcales</taxon>
        <taxon>Bogoriellaceae</taxon>
        <taxon>Georgenia</taxon>
    </lineage>
</organism>
<keyword evidence="3" id="KW-0012">Acyltransferase</keyword>
<accession>A0ABW2QFW8</accession>
<dbReference type="RefSeq" id="WP_382396038.1">
    <property type="nucleotide sequence ID" value="NZ_JBHTCQ010000003.1"/>
</dbReference>
<dbReference type="NCBIfam" id="TIGR03725">
    <property type="entry name" value="T6A_YeaZ"/>
    <property type="match status" value="1"/>
</dbReference>
<name>A0ABW2QFW8_9MICO</name>
<proteinExistence type="predicted"/>
<keyword evidence="3" id="KW-0808">Transferase</keyword>